<feature type="compositionally biased region" description="Low complexity" evidence="11">
    <location>
        <begin position="741"/>
        <end position="750"/>
    </location>
</feature>
<feature type="compositionally biased region" description="Basic and acidic residues" evidence="11">
    <location>
        <begin position="415"/>
        <end position="424"/>
    </location>
</feature>
<feature type="compositionally biased region" description="Basic and acidic residues" evidence="11">
    <location>
        <begin position="708"/>
        <end position="723"/>
    </location>
</feature>
<keyword evidence="7 12" id="KW-0472">Membrane</keyword>
<dbReference type="KEGG" id="hazt:125178173"/>
<dbReference type="GO" id="GO:0005886">
    <property type="term" value="C:plasma membrane"/>
    <property type="evidence" value="ECO:0007669"/>
    <property type="project" value="UniProtKB-SubCell"/>
</dbReference>
<evidence type="ECO:0000256" key="3">
    <source>
        <dbReference type="ARBA" id="ARBA00022475"/>
    </source>
</evidence>
<evidence type="ECO:0000256" key="9">
    <source>
        <dbReference type="ARBA" id="ARBA00023224"/>
    </source>
</evidence>
<feature type="transmembrane region" description="Helical" evidence="12">
    <location>
        <begin position="128"/>
        <end position="153"/>
    </location>
</feature>
<dbReference type="CTD" id="40955"/>
<feature type="compositionally biased region" description="Polar residues" evidence="11">
    <location>
        <begin position="857"/>
        <end position="867"/>
    </location>
</feature>
<dbReference type="AlphaFoldDB" id="A0A979FL74"/>
<protein>
    <submittedName>
        <fullName evidence="15">Uncharacterized protein LOC125178173</fullName>
    </submittedName>
</protein>
<accession>A0A979FL74</accession>
<keyword evidence="8 10" id="KW-0675">Receptor</keyword>
<keyword evidence="4 10" id="KW-0812">Transmembrane</keyword>
<evidence type="ECO:0000256" key="2">
    <source>
        <dbReference type="ARBA" id="ARBA00010663"/>
    </source>
</evidence>
<feature type="compositionally biased region" description="Low complexity" evidence="11">
    <location>
        <begin position="389"/>
        <end position="402"/>
    </location>
</feature>
<evidence type="ECO:0000256" key="5">
    <source>
        <dbReference type="ARBA" id="ARBA00022989"/>
    </source>
</evidence>
<feature type="region of interest" description="Disordered" evidence="11">
    <location>
        <begin position="816"/>
        <end position="894"/>
    </location>
</feature>
<dbReference type="GO" id="GO:0007187">
    <property type="term" value="P:G protein-coupled receptor signaling pathway, coupled to cyclic nucleotide second messenger"/>
    <property type="evidence" value="ECO:0007669"/>
    <property type="project" value="TreeGrafter"/>
</dbReference>
<dbReference type="GO" id="GO:0045202">
    <property type="term" value="C:synapse"/>
    <property type="evidence" value="ECO:0007669"/>
    <property type="project" value="TreeGrafter"/>
</dbReference>
<feature type="region of interest" description="Disordered" evidence="11">
    <location>
        <begin position="910"/>
        <end position="942"/>
    </location>
</feature>
<feature type="domain" description="G-protein coupled receptors family 1 profile" evidence="13">
    <location>
        <begin position="959"/>
        <end position="1046"/>
    </location>
</feature>
<feature type="domain" description="G-protein coupled receptors family 1 profile" evidence="13">
    <location>
        <begin position="144"/>
        <end position="337"/>
    </location>
</feature>
<dbReference type="FunFam" id="1.20.1070.10:FF:000221">
    <property type="entry name" value="Muscarinic acetylcholine receptor gar-2"/>
    <property type="match status" value="1"/>
</dbReference>
<evidence type="ECO:0000256" key="1">
    <source>
        <dbReference type="ARBA" id="ARBA00004651"/>
    </source>
</evidence>
<feature type="region of interest" description="Disordered" evidence="11">
    <location>
        <begin position="648"/>
        <end position="678"/>
    </location>
</feature>
<feature type="transmembrane region" description="Helical" evidence="12">
    <location>
        <begin position="293"/>
        <end position="313"/>
    </location>
</feature>
<dbReference type="PRINTS" id="PR00237">
    <property type="entry name" value="GPCRRHODOPSN"/>
</dbReference>
<dbReference type="InterPro" id="IPR000276">
    <property type="entry name" value="GPCR_Rhodpsn"/>
</dbReference>
<comment type="subcellular location">
    <subcellularLocation>
        <location evidence="1">Cell membrane</location>
        <topology evidence="1">Multi-pass membrane protein</topology>
    </subcellularLocation>
</comment>
<dbReference type="PROSITE" id="PS50262">
    <property type="entry name" value="G_PROTEIN_RECEP_F1_2"/>
    <property type="match status" value="2"/>
</dbReference>
<keyword evidence="9 10" id="KW-0807">Transducer</keyword>
<dbReference type="InterPro" id="IPR017452">
    <property type="entry name" value="GPCR_Rhodpsn_7TM"/>
</dbReference>
<dbReference type="GO" id="GO:0030425">
    <property type="term" value="C:dendrite"/>
    <property type="evidence" value="ECO:0007669"/>
    <property type="project" value="TreeGrafter"/>
</dbReference>
<dbReference type="Pfam" id="PF00001">
    <property type="entry name" value="7tm_1"/>
    <property type="match status" value="2"/>
</dbReference>
<dbReference type="SUPFAM" id="SSF81321">
    <property type="entry name" value="Family A G protein-coupled receptor-like"/>
    <property type="match status" value="2"/>
</dbReference>
<organism evidence="14 15">
    <name type="scientific">Hyalella azteca</name>
    <name type="common">Amphipod</name>
    <dbReference type="NCBI Taxonomy" id="294128"/>
    <lineage>
        <taxon>Eukaryota</taxon>
        <taxon>Metazoa</taxon>
        <taxon>Ecdysozoa</taxon>
        <taxon>Arthropoda</taxon>
        <taxon>Crustacea</taxon>
        <taxon>Multicrustacea</taxon>
        <taxon>Malacostraca</taxon>
        <taxon>Eumalacostraca</taxon>
        <taxon>Peracarida</taxon>
        <taxon>Amphipoda</taxon>
        <taxon>Senticaudata</taxon>
        <taxon>Talitrida</taxon>
        <taxon>Talitroidea</taxon>
        <taxon>Hyalellidae</taxon>
        <taxon>Hyalella</taxon>
    </lineage>
</organism>
<evidence type="ECO:0000256" key="6">
    <source>
        <dbReference type="ARBA" id="ARBA00023040"/>
    </source>
</evidence>
<feature type="compositionally biased region" description="Polar residues" evidence="11">
    <location>
        <begin position="910"/>
        <end position="928"/>
    </location>
</feature>
<dbReference type="Proteomes" id="UP000694843">
    <property type="component" value="Unplaced"/>
</dbReference>
<dbReference type="GO" id="GO:0016907">
    <property type="term" value="F:G protein-coupled acetylcholine receptor activity"/>
    <property type="evidence" value="ECO:0007669"/>
    <property type="project" value="TreeGrafter"/>
</dbReference>
<sequence>MSSVDPTSYYDDQTTNATFDVTPFKSLREINSTAIKFLRHQSHLPRLLPRYPSLEDGFGFEPFRASSSAQTMIGDAMILQNLSCTPTTSFPSDNISVLSDCSLGNGTFPPLENDTNTILPPLELWQTVAVAIFCSLSIVLTVCGNILVILSFIVERAIRQPSNYFIASLAVTDLLIGSVSMPFYTVYVLMQKWTLGPVLCDLWLSVDYTVCLVSQYTVLLITIDRFCSVKIAARYRNWRTRRKVLVMVAVTWIIPAMLFFTSIFGWEHFVGYRALKEHECAVQFLRDPVFNTALIVTYYWVTLVVLIILYAGIYKTAYDMHKKSEAKHRKMQTLVALSAGGMAGMAGRTAGFGMAKPPGPSDDNPLMIAVMAHQVNRKTEDGEKQQKESSSCQGSTGLSSSSENKTGDEIFSMCLKKDAERSDRSSSPTFESDEDSSSQLAAPPPKANNTKDSKDAQAPARRTNIIADALPKIPEQTILDTTTKTNANAPPPVPPRNFSGKKSAGKIATTPTSSEPISPVGDIPMQKLGDHEASRIIRTDDVAGKSPACIPKSLPLSDVVAIVPIASSTPTDLSCPVVSSWSESSSAGKVEGPKNSASAPVSLTSSCLNLAHPVAYDVLTGLDSGTFNSVDRSSVLSSVSGGPSVQLTAAQVAPKSPSVSEISVESKKSLAPCKDNDNTATNAVEKSNSFDSLCRNVSGISNGNNKPVEIHRNNRCDSLDHKQTSKSSSELCPNPNPHSNSLPVTPTPVTSTPILSSARCFLKRTNKIHFNSEDEDLDLSLDDGDETDELGGRESSEHSTDVVVTSIIHTCTAVTKIGDGESPNSQIKLPPLVHPQTGRRKSGSIHTGRLSVDSGRCNANSNVSAAGQQLKADHNSSSKLNSENLESIDTKGSGSRISSALNQLITTHNVHSNKTKTSVARAESSSVGENDRSSVVVAPGTSDTQCSLRSSLKNSKKSIAKSIRSLKKKKKKKDAAAHVRHRSKSENRANKALRTISVILGCFVACWTPYHIIAIAESWCTCTNIHLFLFSYFLCYANSPLNPFCYALANHQFKKTFIRILNGDLHYT</sequence>
<dbReference type="OMA" id="GDLRYMD"/>
<evidence type="ECO:0000259" key="13">
    <source>
        <dbReference type="PROSITE" id="PS50262"/>
    </source>
</evidence>
<dbReference type="PANTHER" id="PTHR24247">
    <property type="entry name" value="5-HYDROXYTRYPTAMINE RECEPTOR"/>
    <property type="match status" value="1"/>
</dbReference>
<comment type="similarity">
    <text evidence="2 10">Belongs to the G-protein coupled receptor 1 family.</text>
</comment>
<keyword evidence="6 10" id="KW-0297">G-protein coupled receptor</keyword>
<reference evidence="15" key="1">
    <citation type="submission" date="2025-08" db="UniProtKB">
        <authorList>
            <consortium name="RefSeq"/>
        </authorList>
    </citation>
    <scope>IDENTIFICATION</scope>
    <source>
        <tissue evidence="15">Whole organism</tissue>
    </source>
</reference>
<evidence type="ECO:0000256" key="8">
    <source>
        <dbReference type="ARBA" id="ARBA00023170"/>
    </source>
</evidence>
<feature type="transmembrane region" description="Helical" evidence="12">
    <location>
        <begin position="202"/>
        <end position="223"/>
    </location>
</feature>
<feature type="compositionally biased region" description="Acidic residues" evidence="11">
    <location>
        <begin position="776"/>
        <end position="789"/>
    </location>
</feature>
<feature type="transmembrane region" description="Helical" evidence="12">
    <location>
        <begin position="165"/>
        <end position="190"/>
    </location>
</feature>
<dbReference type="CDD" id="cd15302">
    <property type="entry name" value="7tmA_mAChR_GAR-2-like"/>
    <property type="match status" value="1"/>
</dbReference>
<dbReference type="GO" id="GO:0007197">
    <property type="term" value="P:adenylate cyclase-inhibiting G protein-coupled acetylcholine receptor signaling pathway"/>
    <property type="evidence" value="ECO:0007669"/>
    <property type="project" value="TreeGrafter"/>
</dbReference>
<name>A0A979FL74_HYAAZ</name>
<evidence type="ECO:0000256" key="12">
    <source>
        <dbReference type="SAM" id="Phobius"/>
    </source>
</evidence>
<keyword evidence="3" id="KW-1003">Cell membrane</keyword>
<feature type="region of interest" description="Disordered" evidence="11">
    <location>
        <begin position="483"/>
        <end position="522"/>
    </location>
</feature>
<evidence type="ECO:0000256" key="4">
    <source>
        <dbReference type="ARBA" id="ARBA00022692"/>
    </source>
</evidence>
<keyword evidence="5 12" id="KW-1133">Transmembrane helix</keyword>
<feature type="transmembrane region" description="Helical" evidence="12">
    <location>
        <begin position="244"/>
        <end position="266"/>
    </location>
</feature>
<feature type="region of interest" description="Disordered" evidence="11">
    <location>
        <begin position="776"/>
        <end position="800"/>
    </location>
</feature>
<evidence type="ECO:0000313" key="15">
    <source>
        <dbReference type="RefSeq" id="XP_047737276.1"/>
    </source>
</evidence>
<dbReference type="GO" id="GO:0004993">
    <property type="term" value="F:G protein-coupled serotonin receptor activity"/>
    <property type="evidence" value="ECO:0007669"/>
    <property type="project" value="TreeGrafter"/>
</dbReference>
<dbReference type="GeneID" id="125178173"/>
<keyword evidence="14" id="KW-1185">Reference proteome</keyword>
<feature type="compositionally biased region" description="Basic and acidic residues" evidence="11">
    <location>
        <begin position="790"/>
        <end position="800"/>
    </location>
</feature>
<feature type="region of interest" description="Disordered" evidence="11">
    <location>
        <begin position="701"/>
        <end position="750"/>
    </location>
</feature>
<dbReference type="PANTHER" id="PTHR24247:SF191">
    <property type="entry name" value="MUSCARINIC ACETYLCHOLINE RECEPTOR, B-TYPE, ISOFORM A"/>
    <property type="match status" value="1"/>
</dbReference>
<feature type="region of interest" description="Disordered" evidence="11">
    <location>
        <begin position="376"/>
        <end position="459"/>
    </location>
</feature>
<evidence type="ECO:0000256" key="11">
    <source>
        <dbReference type="SAM" id="MobiDB-lite"/>
    </source>
</evidence>
<evidence type="ECO:0000313" key="14">
    <source>
        <dbReference type="Proteomes" id="UP000694843"/>
    </source>
</evidence>
<dbReference type="RefSeq" id="XP_047737276.1">
    <property type="nucleotide sequence ID" value="XM_047881320.1"/>
</dbReference>
<evidence type="ECO:0000256" key="10">
    <source>
        <dbReference type="RuleBase" id="RU000688"/>
    </source>
</evidence>
<dbReference type="OrthoDB" id="10071887at2759"/>
<feature type="transmembrane region" description="Helical" evidence="12">
    <location>
        <begin position="334"/>
        <end position="355"/>
    </location>
</feature>
<gene>
    <name evidence="15" type="primary">LOC125178173</name>
</gene>
<proteinExistence type="inferred from homology"/>
<feature type="compositionally biased region" description="Low complexity" evidence="11">
    <location>
        <begin position="654"/>
        <end position="663"/>
    </location>
</feature>
<dbReference type="PROSITE" id="PS00237">
    <property type="entry name" value="G_PROTEIN_RECEP_F1_1"/>
    <property type="match status" value="1"/>
</dbReference>
<dbReference type="Gene3D" id="1.20.1070.10">
    <property type="entry name" value="Rhodopsin 7-helix transmembrane proteins"/>
    <property type="match status" value="2"/>
</dbReference>
<feature type="compositionally biased region" description="Low complexity" evidence="11">
    <location>
        <begin position="877"/>
        <end position="887"/>
    </location>
</feature>
<feature type="compositionally biased region" description="Basic and acidic residues" evidence="11">
    <location>
        <begin position="377"/>
        <end position="387"/>
    </location>
</feature>
<evidence type="ECO:0000256" key="7">
    <source>
        <dbReference type="ARBA" id="ARBA00023136"/>
    </source>
</evidence>